<dbReference type="Proteomes" id="UP000579523">
    <property type="component" value="Unassembled WGS sequence"/>
</dbReference>
<dbReference type="AlphaFoldDB" id="A0A7W7LZ95"/>
<reference evidence="2 3" key="1">
    <citation type="submission" date="2020-08" db="EMBL/GenBank/DDBJ databases">
        <title>Genomic Encyclopedia of Type Strains, Phase III (KMG-III): the genomes of soil and plant-associated and newly described type strains.</title>
        <authorList>
            <person name="Whitman W."/>
        </authorList>
    </citation>
    <scope>NUCLEOTIDE SEQUENCE [LARGE SCALE GENOMIC DNA]</scope>
    <source>
        <strain evidence="2 3">CECT 3273</strain>
    </source>
</reference>
<accession>A0A7W7LZ95</accession>
<organism evidence="2 3">
    <name type="scientific">Streptomyces griseomycini</name>
    <dbReference type="NCBI Taxonomy" id="66895"/>
    <lineage>
        <taxon>Bacteria</taxon>
        <taxon>Bacillati</taxon>
        <taxon>Actinomycetota</taxon>
        <taxon>Actinomycetes</taxon>
        <taxon>Kitasatosporales</taxon>
        <taxon>Streptomycetaceae</taxon>
        <taxon>Streptomyces</taxon>
    </lineage>
</organism>
<gene>
    <name evidence="2" type="ORF">FHS37_003142</name>
</gene>
<keyword evidence="3" id="KW-1185">Reference proteome</keyword>
<evidence type="ECO:0000256" key="1">
    <source>
        <dbReference type="SAM" id="MobiDB-lite"/>
    </source>
</evidence>
<name>A0A7W7LZ95_9ACTN</name>
<sequence>MHGSARAARSLLTVLARRPRTALHTRSVDGRTGLVVRHDHRLAHGPQPSTESSAGETV</sequence>
<feature type="compositionally biased region" description="Polar residues" evidence="1">
    <location>
        <begin position="47"/>
        <end position="58"/>
    </location>
</feature>
<protein>
    <submittedName>
        <fullName evidence="2">Uncharacterized protein</fullName>
    </submittedName>
</protein>
<evidence type="ECO:0000313" key="3">
    <source>
        <dbReference type="Proteomes" id="UP000579523"/>
    </source>
</evidence>
<dbReference type="EMBL" id="JACHJI010000005">
    <property type="protein sequence ID" value="MBB4899082.1"/>
    <property type="molecule type" value="Genomic_DNA"/>
</dbReference>
<feature type="region of interest" description="Disordered" evidence="1">
    <location>
        <begin position="28"/>
        <end position="58"/>
    </location>
</feature>
<evidence type="ECO:0000313" key="2">
    <source>
        <dbReference type="EMBL" id="MBB4899082.1"/>
    </source>
</evidence>
<proteinExistence type="predicted"/>
<dbReference type="RefSeq" id="WP_184821506.1">
    <property type="nucleotide sequence ID" value="NZ_BMTI01000006.1"/>
</dbReference>
<comment type="caution">
    <text evidence="2">The sequence shown here is derived from an EMBL/GenBank/DDBJ whole genome shotgun (WGS) entry which is preliminary data.</text>
</comment>